<feature type="compositionally biased region" description="Polar residues" evidence="1">
    <location>
        <begin position="1"/>
        <end position="14"/>
    </location>
</feature>
<proteinExistence type="predicted"/>
<protein>
    <submittedName>
        <fullName evidence="2">Uncharacterized protein</fullName>
    </submittedName>
</protein>
<evidence type="ECO:0000256" key="1">
    <source>
        <dbReference type="SAM" id="MobiDB-lite"/>
    </source>
</evidence>
<feature type="region of interest" description="Disordered" evidence="1">
    <location>
        <begin position="1"/>
        <end position="32"/>
    </location>
</feature>
<gene>
    <name evidence="2" type="ORF">NECHADRAFT_86914</name>
</gene>
<sequence length="164" mass="18174">MPSTDAVTADTDSASLPAMGMPDTQLPQAPSENAEALTKSLLSQLVTNAAAKSPAPTIADPVPVTTFTPEGPRFQTLFEDRQAKLDQSAPPYTRSTYTNDIQKVEMKDEGAFPKTWQKVDNWVREFSRPQVTNNRKQTHQRMRLATNLLCCCVIFGTEHFIRGC</sequence>
<dbReference type="AlphaFoldDB" id="C7ZHZ2"/>
<organism evidence="2 3">
    <name type="scientific">Fusarium vanettenii (strain ATCC MYA-4622 / CBS 123669 / FGSC 9596 / NRRL 45880 / 77-13-4)</name>
    <name type="common">Fusarium solani subsp. pisi</name>
    <dbReference type="NCBI Taxonomy" id="660122"/>
    <lineage>
        <taxon>Eukaryota</taxon>
        <taxon>Fungi</taxon>
        <taxon>Dikarya</taxon>
        <taxon>Ascomycota</taxon>
        <taxon>Pezizomycotina</taxon>
        <taxon>Sordariomycetes</taxon>
        <taxon>Hypocreomycetidae</taxon>
        <taxon>Hypocreales</taxon>
        <taxon>Nectriaceae</taxon>
        <taxon>Fusarium</taxon>
        <taxon>Fusarium solani species complex</taxon>
        <taxon>Fusarium vanettenii</taxon>
    </lineage>
</organism>
<name>C7ZHZ2_FUSV7</name>
<dbReference type="InParanoid" id="C7ZHZ2"/>
<dbReference type="VEuPathDB" id="FungiDB:NECHADRAFT_86914"/>
<dbReference type="KEGG" id="nhe:NECHADRAFT_86914"/>
<accession>C7ZHZ2</accession>
<evidence type="ECO:0000313" key="3">
    <source>
        <dbReference type="Proteomes" id="UP000005206"/>
    </source>
</evidence>
<dbReference type="GeneID" id="9669078"/>
<dbReference type="Proteomes" id="UP000005206">
    <property type="component" value="Chromosome 11"/>
</dbReference>
<reference evidence="2 3" key="1">
    <citation type="journal article" date="2009" name="PLoS Genet.">
        <title>The genome of Nectria haematococca: contribution of supernumerary chromosomes to gene expansion.</title>
        <authorList>
            <person name="Coleman J.J."/>
            <person name="Rounsley S.D."/>
            <person name="Rodriguez-Carres M."/>
            <person name="Kuo A."/>
            <person name="Wasmann C.C."/>
            <person name="Grimwood J."/>
            <person name="Schmutz J."/>
            <person name="Taga M."/>
            <person name="White G.J."/>
            <person name="Zhou S."/>
            <person name="Schwartz D.C."/>
            <person name="Freitag M."/>
            <person name="Ma L.J."/>
            <person name="Danchin E.G."/>
            <person name="Henrissat B."/>
            <person name="Coutinho P.M."/>
            <person name="Nelson D.R."/>
            <person name="Straney D."/>
            <person name="Napoli C.A."/>
            <person name="Barker B.M."/>
            <person name="Gribskov M."/>
            <person name="Rep M."/>
            <person name="Kroken S."/>
            <person name="Molnar I."/>
            <person name="Rensing C."/>
            <person name="Kennell J.C."/>
            <person name="Zamora J."/>
            <person name="Farman M.L."/>
            <person name="Selker E.U."/>
            <person name="Salamov A."/>
            <person name="Shapiro H."/>
            <person name="Pangilinan J."/>
            <person name="Lindquist E."/>
            <person name="Lamers C."/>
            <person name="Grigoriev I.V."/>
            <person name="Geiser D.M."/>
            <person name="Covert S.F."/>
            <person name="Temporini E."/>
            <person name="Vanetten H.D."/>
        </authorList>
    </citation>
    <scope>NUCLEOTIDE SEQUENCE [LARGE SCALE GENOMIC DNA]</scope>
    <source>
        <strain evidence="3">ATCC MYA-4622 / CBS 123669 / FGSC 9596 / NRRL 45880 / 77-13-4</strain>
    </source>
</reference>
<evidence type="ECO:0000313" key="2">
    <source>
        <dbReference type="EMBL" id="EEU36302.1"/>
    </source>
</evidence>
<keyword evidence="3" id="KW-1185">Reference proteome</keyword>
<dbReference type="EMBL" id="GG698929">
    <property type="protein sequence ID" value="EEU36302.1"/>
    <property type="molecule type" value="Genomic_DNA"/>
</dbReference>
<dbReference type="RefSeq" id="XP_003042015.1">
    <property type="nucleotide sequence ID" value="XM_003041969.1"/>
</dbReference>
<dbReference type="HOGENOM" id="CLU_1619492_0_0_1"/>